<dbReference type="Pfam" id="PF00072">
    <property type="entry name" value="Response_reg"/>
    <property type="match status" value="1"/>
</dbReference>
<dbReference type="EMBL" id="BMDQ01000001">
    <property type="protein sequence ID" value="GGI56179.1"/>
    <property type="molecule type" value="Genomic_DNA"/>
</dbReference>
<reference evidence="4" key="1">
    <citation type="journal article" date="2019" name="Int. J. Syst. Evol. Microbiol.">
        <title>The Global Catalogue of Microorganisms (GCM) 10K type strain sequencing project: providing services to taxonomists for standard genome sequencing and annotation.</title>
        <authorList>
            <consortium name="The Broad Institute Genomics Platform"/>
            <consortium name="The Broad Institute Genome Sequencing Center for Infectious Disease"/>
            <person name="Wu L."/>
            <person name="Ma J."/>
        </authorList>
    </citation>
    <scope>NUCLEOTIDE SEQUENCE [LARGE SCALE GENOMIC DNA]</scope>
    <source>
        <strain evidence="4">CCM 8681</strain>
    </source>
</reference>
<dbReference type="InterPro" id="IPR011006">
    <property type="entry name" value="CheY-like_superfamily"/>
</dbReference>
<dbReference type="Proteomes" id="UP000624701">
    <property type="component" value="Unassembled WGS sequence"/>
</dbReference>
<evidence type="ECO:0000313" key="3">
    <source>
        <dbReference type="EMBL" id="GGI56179.1"/>
    </source>
</evidence>
<keyword evidence="1" id="KW-0597">Phosphoprotein</keyword>
<dbReference type="PROSITE" id="PS50110">
    <property type="entry name" value="RESPONSE_REGULATORY"/>
    <property type="match status" value="1"/>
</dbReference>
<accession>A0ABQ2BUN5</accession>
<feature type="modified residue" description="4-aspartylphosphate" evidence="1">
    <location>
        <position position="58"/>
    </location>
</feature>
<sequence length="134" mass="15521">MNNLNILLIEDDQIEILKFERILSTISKNHKQHNETNGEAALQYLKTTKNFPDLILLDLNMPKMNGLEFLKILKSDDGFHHIPVVVLTTSNNKEDIKEAYRIGIAGYVMKPLKYEAYTSQLKTIIEYWSINQLV</sequence>
<dbReference type="PANTHER" id="PTHR44520">
    <property type="entry name" value="RESPONSE REGULATOR RCP1-RELATED"/>
    <property type="match status" value="1"/>
</dbReference>
<dbReference type="Gene3D" id="3.40.50.2300">
    <property type="match status" value="1"/>
</dbReference>
<evidence type="ECO:0000259" key="2">
    <source>
        <dbReference type="PROSITE" id="PS50110"/>
    </source>
</evidence>
<dbReference type="SUPFAM" id="SSF52172">
    <property type="entry name" value="CheY-like"/>
    <property type="match status" value="1"/>
</dbReference>
<dbReference type="CDD" id="cd17557">
    <property type="entry name" value="REC_Rcp-like"/>
    <property type="match status" value="1"/>
</dbReference>
<proteinExistence type="predicted"/>
<organism evidence="3 4">
    <name type="scientific">Winogradskyella haliclonae</name>
    <dbReference type="NCBI Taxonomy" id="2048558"/>
    <lineage>
        <taxon>Bacteria</taxon>
        <taxon>Pseudomonadati</taxon>
        <taxon>Bacteroidota</taxon>
        <taxon>Flavobacteriia</taxon>
        <taxon>Flavobacteriales</taxon>
        <taxon>Flavobacteriaceae</taxon>
        <taxon>Winogradskyella</taxon>
    </lineage>
</organism>
<feature type="domain" description="Response regulatory" evidence="2">
    <location>
        <begin position="5"/>
        <end position="125"/>
    </location>
</feature>
<dbReference type="InterPro" id="IPR001789">
    <property type="entry name" value="Sig_transdc_resp-reg_receiver"/>
</dbReference>
<dbReference type="SMART" id="SM00448">
    <property type="entry name" value="REC"/>
    <property type="match status" value="1"/>
</dbReference>
<protein>
    <submittedName>
        <fullName evidence="3">Response regulator</fullName>
    </submittedName>
</protein>
<dbReference type="InterPro" id="IPR052893">
    <property type="entry name" value="TCS_response_regulator"/>
</dbReference>
<dbReference type="RefSeq" id="WP_188373109.1">
    <property type="nucleotide sequence ID" value="NZ_BMDQ01000001.1"/>
</dbReference>
<keyword evidence="4" id="KW-1185">Reference proteome</keyword>
<gene>
    <name evidence="3" type="ORF">GCM10011444_04880</name>
</gene>
<dbReference type="PANTHER" id="PTHR44520:SF2">
    <property type="entry name" value="RESPONSE REGULATOR RCP1"/>
    <property type="match status" value="1"/>
</dbReference>
<evidence type="ECO:0000313" key="4">
    <source>
        <dbReference type="Proteomes" id="UP000624701"/>
    </source>
</evidence>
<name>A0ABQ2BUN5_9FLAO</name>
<evidence type="ECO:0000256" key="1">
    <source>
        <dbReference type="PROSITE-ProRule" id="PRU00169"/>
    </source>
</evidence>
<comment type="caution">
    <text evidence="3">The sequence shown here is derived from an EMBL/GenBank/DDBJ whole genome shotgun (WGS) entry which is preliminary data.</text>
</comment>